<keyword evidence="1" id="KW-1133">Transmembrane helix</keyword>
<keyword evidence="1" id="KW-0812">Transmembrane</keyword>
<feature type="transmembrane region" description="Helical" evidence="1">
    <location>
        <begin position="198"/>
        <end position="216"/>
    </location>
</feature>
<dbReference type="EMBL" id="KP211909">
    <property type="protein sequence ID" value="ANV80843.1"/>
    <property type="molecule type" value="Genomic_DNA"/>
</dbReference>
<organism evidence="2">
    <name type="scientific">uncultured Poseidoniia archaeon</name>
    <dbReference type="NCBI Taxonomy" id="1697135"/>
    <lineage>
        <taxon>Archaea</taxon>
        <taxon>Methanobacteriati</taxon>
        <taxon>Thermoplasmatota</taxon>
        <taxon>Candidatus Poseidoniia</taxon>
        <taxon>environmental samples</taxon>
    </lineage>
</organism>
<name>A0A1B1TEZ0_9ARCH</name>
<sequence>MRLEIQWIDVEPGKVFIGSDNRSVLFGGIGPRHEVKIDYNFEISFLPVNYEIANMALQDEGCYVASESEWALAMEKKLISGKNEVEELSDRIRGSYWSKYCDGRPFIEDNWLMKVSRSWSSGKPSINSIRKDEECEYLRLVKRPKTNHNNSASPKLPSSSDKSKLLFEELLISLVIGIIPSFVWAYFNASSGYISEGWLNLLFGGLFIGVFTVIFWRPRTNSWRVGKVISWQESKINLNVRPIIYTE</sequence>
<evidence type="ECO:0000256" key="1">
    <source>
        <dbReference type="SAM" id="Phobius"/>
    </source>
</evidence>
<protein>
    <submittedName>
        <fullName evidence="2">Uncharacterized protein</fullName>
    </submittedName>
</protein>
<dbReference type="AlphaFoldDB" id="A0A1B1TEZ0"/>
<reference evidence="2" key="1">
    <citation type="submission" date="2014-11" db="EMBL/GenBank/DDBJ databases">
        <authorList>
            <person name="Zhu J."/>
            <person name="Qi W."/>
            <person name="Song R."/>
        </authorList>
    </citation>
    <scope>NUCLEOTIDE SEQUENCE</scope>
</reference>
<evidence type="ECO:0000313" key="2">
    <source>
        <dbReference type="EMBL" id="ANV80843.1"/>
    </source>
</evidence>
<keyword evidence="1" id="KW-0472">Membrane</keyword>
<accession>A0A1B1TEZ0</accession>
<feature type="transmembrane region" description="Helical" evidence="1">
    <location>
        <begin position="165"/>
        <end position="186"/>
    </location>
</feature>
<proteinExistence type="predicted"/>
<reference evidence="2" key="2">
    <citation type="journal article" date="2015" name="ISME J.">
        <title>A new class of marine Euryarchaeota group II from the Mediterranean deep chlorophyll maximum.</title>
        <authorList>
            <person name="Martin-Cuadrado A.B."/>
            <person name="Garcia-Heredia I."/>
            <person name="Molto A.G."/>
            <person name="Lopez-Ubeda R."/>
            <person name="Kimes N."/>
            <person name="Lopez-Garcia P."/>
            <person name="Moreira D."/>
            <person name="Rodriguez-Valera F."/>
        </authorList>
    </citation>
    <scope>NUCLEOTIDE SEQUENCE</scope>
</reference>